<organism evidence="1 2">
    <name type="scientific">Dentiscutata erythropus</name>
    <dbReference type="NCBI Taxonomy" id="1348616"/>
    <lineage>
        <taxon>Eukaryota</taxon>
        <taxon>Fungi</taxon>
        <taxon>Fungi incertae sedis</taxon>
        <taxon>Mucoromycota</taxon>
        <taxon>Glomeromycotina</taxon>
        <taxon>Glomeromycetes</taxon>
        <taxon>Diversisporales</taxon>
        <taxon>Gigasporaceae</taxon>
        <taxon>Dentiscutata</taxon>
    </lineage>
</organism>
<feature type="non-terminal residue" evidence="1">
    <location>
        <position position="126"/>
    </location>
</feature>
<dbReference type="Proteomes" id="UP000789405">
    <property type="component" value="Unassembled WGS sequence"/>
</dbReference>
<name>A0A9N9IQ97_9GLOM</name>
<gene>
    <name evidence="1" type="ORF">DERYTH_LOCUS16369</name>
</gene>
<evidence type="ECO:0000313" key="2">
    <source>
        <dbReference type="Proteomes" id="UP000789405"/>
    </source>
</evidence>
<reference evidence="1" key="1">
    <citation type="submission" date="2021-06" db="EMBL/GenBank/DDBJ databases">
        <authorList>
            <person name="Kallberg Y."/>
            <person name="Tangrot J."/>
            <person name="Rosling A."/>
        </authorList>
    </citation>
    <scope>NUCLEOTIDE SEQUENCE</scope>
    <source>
        <strain evidence="1">MA453B</strain>
    </source>
</reference>
<accession>A0A9N9IQ97</accession>
<protein>
    <submittedName>
        <fullName evidence="1">2620_t:CDS:1</fullName>
    </submittedName>
</protein>
<dbReference type="EMBL" id="CAJVPY010014203">
    <property type="protein sequence ID" value="CAG8745162.1"/>
    <property type="molecule type" value="Genomic_DNA"/>
</dbReference>
<keyword evidence="2" id="KW-1185">Reference proteome</keyword>
<dbReference type="AlphaFoldDB" id="A0A9N9IQ97"/>
<dbReference type="OrthoDB" id="2439235at2759"/>
<evidence type="ECO:0000313" key="1">
    <source>
        <dbReference type="EMBL" id="CAG8745162.1"/>
    </source>
</evidence>
<proteinExistence type="predicted"/>
<comment type="caution">
    <text evidence="1">The sequence shown here is derived from an EMBL/GenBank/DDBJ whole genome shotgun (WGS) entry which is preliminary data.</text>
</comment>
<feature type="non-terminal residue" evidence="1">
    <location>
        <position position="1"/>
    </location>
</feature>
<sequence>KSLSFRPIKEEVHNKLLDLFKNGHLSSSALYALEDDFHLSAKDKQELVELLADQATNPNYDSVYHIFWQYCNAILGGRNGKSMFEQLELMDLLFYTSLRPRPFLQDQNFITVNDTSNNDFDKATEQ</sequence>